<keyword evidence="2" id="KW-1185">Reference proteome</keyword>
<dbReference type="PANTHER" id="PTHR33067:SF9">
    <property type="entry name" value="RNA-DIRECTED DNA POLYMERASE"/>
    <property type="match status" value="1"/>
</dbReference>
<dbReference type="InterPro" id="IPR021109">
    <property type="entry name" value="Peptidase_aspartic_dom_sf"/>
</dbReference>
<reference evidence="1 2" key="1">
    <citation type="journal article" date="2023" name="Plant Biotechnol. J.">
        <title>Chromosome-level wild Hevea brasiliensis genome provides new tools for genomic-assisted breeding and valuable loci to elevate rubber yield.</title>
        <authorList>
            <person name="Cheng H."/>
            <person name="Song X."/>
            <person name="Hu Y."/>
            <person name="Wu T."/>
            <person name="Yang Q."/>
            <person name="An Z."/>
            <person name="Feng S."/>
            <person name="Deng Z."/>
            <person name="Wu W."/>
            <person name="Zeng X."/>
            <person name="Tu M."/>
            <person name="Wang X."/>
            <person name="Huang H."/>
        </authorList>
    </citation>
    <scope>NUCLEOTIDE SEQUENCE [LARGE SCALE GENOMIC DNA]</scope>
    <source>
        <strain evidence="1">MT/VB/25A 57/8</strain>
    </source>
</reference>
<evidence type="ECO:0000313" key="2">
    <source>
        <dbReference type="Proteomes" id="UP001174677"/>
    </source>
</evidence>
<dbReference type="CDD" id="cd00303">
    <property type="entry name" value="retropepsin_like"/>
    <property type="match status" value="1"/>
</dbReference>
<accession>A0ABQ9LS49</accession>
<organism evidence="1 2">
    <name type="scientific">Hevea brasiliensis</name>
    <name type="common">Para rubber tree</name>
    <name type="synonym">Siphonia brasiliensis</name>
    <dbReference type="NCBI Taxonomy" id="3981"/>
    <lineage>
        <taxon>Eukaryota</taxon>
        <taxon>Viridiplantae</taxon>
        <taxon>Streptophyta</taxon>
        <taxon>Embryophyta</taxon>
        <taxon>Tracheophyta</taxon>
        <taxon>Spermatophyta</taxon>
        <taxon>Magnoliopsida</taxon>
        <taxon>eudicotyledons</taxon>
        <taxon>Gunneridae</taxon>
        <taxon>Pentapetalae</taxon>
        <taxon>rosids</taxon>
        <taxon>fabids</taxon>
        <taxon>Malpighiales</taxon>
        <taxon>Euphorbiaceae</taxon>
        <taxon>Crotonoideae</taxon>
        <taxon>Micrandreae</taxon>
        <taxon>Hevea</taxon>
    </lineage>
</organism>
<dbReference type="Gene3D" id="2.40.70.10">
    <property type="entry name" value="Acid Proteases"/>
    <property type="match status" value="1"/>
</dbReference>
<protein>
    <recommendedName>
        <fullName evidence="3">Aspartic peptidase DDI1-type domain-containing protein</fullName>
    </recommendedName>
</protein>
<proteinExistence type="predicted"/>
<dbReference type="Proteomes" id="UP001174677">
    <property type="component" value="Chromosome 10"/>
</dbReference>
<gene>
    <name evidence="1" type="ORF">P3X46_018469</name>
</gene>
<dbReference type="PANTHER" id="PTHR33067">
    <property type="entry name" value="RNA-DIRECTED DNA POLYMERASE-RELATED"/>
    <property type="match status" value="1"/>
</dbReference>
<evidence type="ECO:0000313" key="1">
    <source>
        <dbReference type="EMBL" id="KAJ9170355.1"/>
    </source>
</evidence>
<dbReference type="EMBL" id="JARPOI010000010">
    <property type="protein sequence ID" value="KAJ9170355.1"/>
    <property type="molecule type" value="Genomic_DNA"/>
</dbReference>
<evidence type="ECO:0008006" key="3">
    <source>
        <dbReference type="Google" id="ProtNLM"/>
    </source>
</evidence>
<name>A0ABQ9LS49_HEVBR</name>
<sequence length="189" mass="21146">MSSYAKFLKDILSKKRRLEDHETLMLTKECSAIIQNKLPSKLKDPKSFTIPCNIGNVEFTRALCDLGASINLMPLSVFRKLELGDIKPASVSLQLVDRSVTYPRGIIEDVLVKMDESSIDLGCPFLANGNALIDVHEDFMGSFPATYSNHYILVAVDYVSKCKERKMRSKDCEKECSIANRRATKGGHP</sequence>
<comment type="caution">
    <text evidence="1">The sequence shown here is derived from an EMBL/GenBank/DDBJ whole genome shotgun (WGS) entry which is preliminary data.</text>
</comment>